<dbReference type="AlphaFoldDB" id="A0A1I5EGN3"/>
<dbReference type="InterPro" id="IPR018060">
    <property type="entry name" value="HTH_AraC"/>
</dbReference>
<dbReference type="RefSeq" id="WP_090964850.1">
    <property type="nucleotide sequence ID" value="NZ_FOVG01000003.1"/>
</dbReference>
<feature type="domain" description="HTH araC/xylS-type" evidence="2">
    <location>
        <begin position="20"/>
        <end position="101"/>
    </location>
</feature>
<dbReference type="Gene3D" id="1.10.10.60">
    <property type="entry name" value="Homeodomain-like"/>
    <property type="match status" value="1"/>
</dbReference>
<dbReference type="SMART" id="SM00342">
    <property type="entry name" value="HTH_ARAC"/>
    <property type="match status" value="1"/>
</dbReference>
<gene>
    <name evidence="3" type="ORF">SAMN05428971_2926</name>
</gene>
<sequence>MRRNKHVQKEVIVENIVCSERHSESPQQMADITSHSGYSRWHIQRLLIKFTSRTLKIYIRERKLLSAAKTLAKTDDTIINIGLCCGVGSQQTYTRHFDASYRQWRRDDAC</sequence>
<dbReference type="PROSITE" id="PS01124">
    <property type="entry name" value="HTH_ARAC_FAMILY_2"/>
    <property type="match status" value="1"/>
</dbReference>
<dbReference type="OrthoDB" id="282744at2"/>
<proteinExistence type="predicted"/>
<protein>
    <submittedName>
        <fullName evidence="3">AraC family transcriptional regulator, mar-sox-rob regulon activator/AraC family transcriptional regulator/AraC family of transcriptional regulator, multidrug resistance transcriptional activator</fullName>
    </submittedName>
</protein>
<keyword evidence="4" id="KW-1185">Reference proteome</keyword>
<evidence type="ECO:0000313" key="3">
    <source>
        <dbReference type="EMBL" id="SFO10627.1"/>
    </source>
</evidence>
<name>A0A1I5EGN3_9GAMM</name>
<dbReference type="PANTHER" id="PTHR47504:SF2">
    <property type="entry name" value="REGULATORY PROTEIN SOXS"/>
    <property type="match status" value="1"/>
</dbReference>
<evidence type="ECO:0000259" key="2">
    <source>
        <dbReference type="PROSITE" id="PS01124"/>
    </source>
</evidence>
<reference evidence="4" key="1">
    <citation type="submission" date="2016-10" db="EMBL/GenBank/DDBJ databases">
        <authorList>
            <person name="Varghese N."/>
            <person name="Submissions S."/>
        </authorList>
    </citation>
    <scope>NUCLEOTIDE SEQUENCE [LARGE SCALE GENOMIC DNA]</scope>
    <source>
        <strain evidence="4">OV426</strain>
    </source>
</reference>
<evidence type="ECO:0000313" key="4">
    <source>
        <dbReference type="Proteomes" id="UP000198968"/>
    </source>
</evidence>
<dbReference type="InterPro" id="IPR050959">
    <property type="entry name" value="MarA-like"/>
</dbReference>
<dbReference type="PANTHER" id="PTHR47504">
    <property type="entry name" value="RIGHT ORIGIN-BINDING PROTEIN"/>
    <property type="match status" value="1"/>
</dbReference>
<dbReference type="Proteomes" id="UP000198968">
    <property type="component" value="Unassembled WGS sequence"/>
</dbReference>
<dbReference type="EMBL" id="FOVG01000003">
    <property type="protein sequence ID" value="SFO10627.1"/>
    <property type="molecule type" value="Genomic_DNA"/>
</dbReference>
<organism evidence="3 4">
    <name type="scientific">Candidatus Pantoea varia</name>
    <dbReference type="NCBI Taxonomy" id="1881036"/>
    <lineage>
        <taxon>Bacteria</taxon>
        <taxon>Pseudomonadati</taxon>
        <taxon>Pseudomonadota</taxon>
        <taxon>Gammaproteobacteria</taxon>
        <taxon>Enterobacterales</taxon>
        <taxon>Erwiniaceae</taxon>
        <taxon>Pantoea</taxon>
    </lineage>
</organism>
<dbReference type="GO" id="GO:0043565">
    <property type="term" value="F:sequence-specific DNA binding"/>
    <property type="evidence" value="ECO:0007669"/>
    <property type="project" value="InterPro"/>
</dbReference>
<accession>A0A1I5EGN3</accession>
<evidence type="ECO:0000256" key="1">
    <source>
        <dbReference type="ARBA" id="ARBA00023125"/>
    </source>
</evidence>
<dbReference type="Pfam" id="PF12833">
    <property type="entry name" value="HTH_18"/>
    <property type="match status" value="1"/>
</dbReference>
<dbReference type="GO" id="GO:0003700">
    <property type="term" value="F:DNA-binding transcription factor activity"/>
    <property type="evidence" value="ECO:0007669"/>
    <property type="project" value="InterPro"/>
</dbReference>
<keyword evidence="1" id="KW-0238">DNA-binding</keyword>